<dbReference type="InterPro" id="IPR036388">
    <property type="entry name" value="WH-like_DNA-bd_sf"/>
</dbReference>
<comment type="caution">
    <text evidence="1">The sequence shown here is derived from an EMBL/GenBank/DDBJ whole genome shotgun (WGS) entry which is preliminary data.</text>
</comment>
<name>A0A5R9G7A6_9BACL</name>
<evidence type="ECO:0000313" key="1">
    <source>
        <dbReference type="EMBL" id="TLS48904.1"/>
    </source>
</evidence>
<reference evidence="1 2" key="1">
    <citation type="submission" date="2019-05" db="EMBL/GenBank/DDBJ databases">
        <authorList>
            <person name="Narsing Rao M.P."/>
            <person name="Li W.J."/>
        </authorList>
    </citation>
    <scope>NUCLEOTIDE SEQUENCE [LARGE SCALE GENOMIC DNA]</scope>
    <source>
        <strain evidence="1 2">SYSU_K30003</strain>
    </source>
</reference>
<gene>
    <name evidence="1" type="ORF">FE782_28290</name>
</gene>
<protein>
    <submittedName>
        <fullName evidence="1">Uncharacterized protein</fullName>
    </submittedName>
</protein>
<organism evidence="1 2">
    <name type="scientific">Paenibacillus antri</name>
    <dbReference type="NCBI Taxonomy" id="2582848"/>
    <lineage>
        <taxon>Bacteria</taxon>
        <taxon>Bacillati</taxon>
        <taxon>Bacillota</taxon>
        <taxon>Bacilli</taxon>
        <taxon>Bacillales</taxon>
        <taxon>Paenibacillaceae</taxon>
        <taxon>Paenibacillus</taxon>
    </lineage>
</organism>
<dbReference type="Proteomes" id="UP000309676">
    <property type="component" value="Unassembled WGS sequence"/>
</dbReference>
<dbReference type="AlphaFoldDB" id="A0A5R9G7A6"/>
<keyword evidence="2" id="KW-1185">Reference proteome</keyword>
<proteinExistence type="predicted"/>
<dbReference type="RefSeq" id="WP_138197714.1">
    <property type="nucleotide sequence ID" value="NZ_VCIW01000027.1"/>
</dbReference>
<sequence>MVGLEPELETNARAFILNAMFDHYSAAEWILTLTCLKEWFPLFELCGFERASWADTITVHGTEYRGFSLDLAQEDFLTKLDRLLTKHSVGGDSFQSEPLRDMNALKQLLKDLPNLPRNPAMAQLYGRLFPHRLTVDGSSESSGPTIQQDITHAIQRLSTGDDPEAVWGKLLHYVYIQGIRPHARVAERLNLSMATYYRHLNKALEQLYDFLAKPVDAR</sequence>
<dbReference type="Gene3D" id="1.10.10.10">
    <property type="entry name" value="Winged helix-like DNA-binding domain superfamily/Winged helix DNA-binding domain"/>
    <property type="match status" value="1"/>
</dbReference>
<dbReference type="EMBL" id="VCIW01000027">
    <property type="protein sequence ID" value="TLS48904.1"/>
    <property type="molecule type" value="Genomic_DNA"/>
</dbReference>
<accession>A0A5R9G7A6</accession>
<dbReference type="OrthoDB" id="182489at2"/>
<evidence type="ECO:0000313" key="2">
    <source>
        <dbReference type="Proteomes" id="UP000309676"/>
    </source>
</evidence>